<dbReference type="Pfam" id="PF01740">
    <property type="entry name" value="STAS"/>
    <property type="match status" value="1"/>
</dbReference>
<feature type="domain" description="STAS" evidence="1">
    <location>
        <begin position="1"/>
        <end position="92"/>
    </location>
</feature>
<dbReference type="SUPFAM" id="SSF52091">
    <property type="entry name" value="SpoIIaa-like"/>
    <property type="match status" value="1"/>
</dbReference>
<name>A0ABQ0J561_9VIBR</name>
<dbReference type="EMBL" id="BBMS01000002">
    <property type="protein sequence ID" value="GAL23911.1"/>
    <property type="molecule type" value="Genomic_DNA"/>
</dbReference>
<evidence type="ECO:0000259" key="1">
    <source>
        <dbReference type="PROSITE" id="PS50801"/>
    </source>
</evidence>
<accession>A0ABQ0J561</accession>
<dbReference type="InterPro" id="IPR036513">
    <property type="entry name" value="STAS_dom_sf"/>
</dbReference>
<sequence>MIFSVSKAISRQHSSISDYQAMILDLTDVPMIDVTVGLALENAIKDAQDANCHVYLLCPTDKIKQQLDKFHVIDLVPDDNIYSEREKALEAAYNATA</sequence>
<dbReference type="CDD" id="cd07042">
    <property type="entry name" value="STAS_SulP_like_sulfate_transporter"/>
    <property type="match status" value="1"/>
</dbReference>
<keyword evidence="3" id="KW-1185">Reference proteome</keyword>
<dbReference type="InterPro" id="IPR002645">
    <property type="entry name" value="STAS_dom"/>
</dbReference>
<reference evidence="3" key="1">
    <citation type="submission" date="2014-09" db="EMBL/GenBank/DDBJ databases">
        <title>Vibrio variabilis JCM 19239. (C206) whole genome shotgun sequence.</title>
        <authorList>
            <person name="Sawabe T."/>
            <person name="Meirelles P."/>
            <person name="Nakanishi M."/>
            <person name="Sayaka M."/>
            <person name="Hattori M."/>
            <person name="Ohkuma M."/>
        </authorList>
    </citation>
    <scope>NUCLEOTIDE SEQUENCE [LARGE SCALE GENOMIC DNA]</scope>
    <source>
        <strain evidence="3">JCM 19239</strain>
    </source>
</reference>
<organism evidence="2 3">
    <name type="scientific">Vibrio variabilis</name>
    <dbReference type="NCBI Taxonomy" id="990271"/>
    <lineage>
        <taxon>Bacteria</taxon>
        <taxon>Pseudomonadati</taxon>
        <taxon>Pseudomonadota</taxon>
        <taxon>Gammaproteobacteria</taxon>
        <taxon>Vibrionales</taxon>
        <taxon>Vibrionaceae</taxon>
        <taxon>Vibrio</taxon>
    </lineage>
</organism>
<comment type="caution">
    <text evidence="2">The sequence shown here is derived from an EMBL/GenBank/DDBJ whole genome shotgun (WGS) entry which is preliminary data.</text>
</comment>
<evidence type="ECO:0000313" key="2">
    <source>
        <dbReference type="EMBL" id="GAL23911.1"/>
    </source>
</evidence>
<dbReference type="Gene3D" id="3.30.750.24">
    <property type="entry name" value="STAS domain"/>
    <property type="match status" value="1"/>
</dbReference>
<dbReference type="PROSITE" id="PS50801">
    <property type="entry name" value="STAS"/>
    <property type="match status" value="1"/>
</dbReference>
<protein>
    <submittedName>
        <fullName evidence="2">Sulfate permease</fullName>
    </submittedName>
</protein>
<proteinExistence type="predicted"/>
<gene>
    <name evidence="2" type="ORF">JCM19239_2894</name>
</gene>
<reference evidence="3" key="2">
    <citation type="submission" date="2014-09" db="EMBL/GenBank/DDBJ databases">
        <authorList>
            <consortium name="NBRP consortium"/>
            <person name="Sawabe T."/>
            <person name="Meirelles P."/>
            <person name="Nakanishi M."/>
            <person name="Sayaka M."/>
            <person name="Hattori M."/>
            <person name="Ohkuma M."/>
        </authorList>
    </citation>
    <scope>NUCLEOTIDE SEQUENCE [LARGE SCALE GENOMIC DNA]</scope>
    <source>
        <strain evidence="3">JCM 19239</strain>
    </source>
</reference>
<dbReference type="Proteomes" id="UP000029223">
    <property type="component" value="Unassembled WGS sequence"/>
</dbReference>
<evidence type="ECO:0000313" key="3">
    <source>
        <dbReference type="Proteomes" id="UP000029223"/>
    </source>
</evidence>